<dbReference type="PROSITE" id="PS50192">
    <property type="entry name" value="T_SNARE"/>
    <property type="match status" value="1"/>
</dbReference>
<protein>
    <recommendedName>
        <fullName evidence="5">t-SNARE coiled-coil homology domain-containing protein</fullName>
    </recommendedName>
</protein>
<keyword evidence="4" id="KW-0472">Membrane</keyword>
<dbReference type="PANTHER" id="PTHR19957">
    <property type="entry name" value="SYNTAXIN"/>
    <property type="match status" value="1"/>
</dbReference>
<feature type="coiled-coil region" evidence="2">
    <location>
        <begin position="140"/>
        <end position="169"/>
    </location>
</feature>
<evidence type="ECO:0000256" key="1">
    <source>
        <dbReference type="ARBA" id="ARBA00009063"/>
    </source>
</evidence>
<dbReference type="OrthoDB" id="364348at2759"/>
<evidence type="ECO:0000313" key="6">
    <source>
        <dbReference type="EMBL" id="KAG1313848.1"/>
    </source>
</evidence>
<feature type="domain" description="T-SNARE coiled-coil homology" evidence="5">
    <location>
        <begin position="186"/>
        <end position="248"/>
    </location>
</feature>
<dbReference type="GO" id="GO:0031201">
    <property type="term" value="C:SNARE complex"/>
    <property type="evidence" value="ECO:0007669"/>
    <property type="project" value="TreeGrafter"/>
</dbReference>
<dbReference type="SMART" id="SM00397">
    <property type="entry name" value="t_SNARE"/>
    <property type="match status" value="1"/>
</dbReference>
<proteinExistence type="inferred from homology"/>
<dbReference type="FunFam" id="1.20.5.110:FF:000059">
    <property type="entry name" value="Related to syntaxin 12"/>
    <property type="match status" value="1"/>
</dbReference>
<comment type="caution">
    <text evidence="6">The sequence shown here is derived from an EMBL/GenBank/DDBJ whole genome shotgun (WGS) entry which is preliminary data.</text>
</comment>
<feature type="region of interest" description="Disordered" evidence="3">
    <location>
        <begin position="1"/>
        <end position="27"/>
    </location>
</feature>
<gene>
    <name evidence="6" type="ORF">G6F64_001934</name>
</gene>
<evidence type="ECO:0000256" key="3">
    <source>
        <dbReference type="SAM" id="MobiDB-lite"/>
    </source>
</evidence>
<dbReference type="GO" id="GO:0048278">
    <property type="term" value="P:vesicle docking"/>
    <property type="evidence" value="ECO:0007669"/>
    <property type="project" value="TreeGrafter"/>
</dbReference>
<dbReference type="InterPro" id="IPR006011">
    <property type="entry name" value="Syntaxin_N"/>
</dbReference>
<keyword evidence="4" id="KW-0812">Transmembrane</keyword>
<dbReference type="Gene3D" id="1.20.5.110">
    <property type="match status" value="1"/>
</dbReference>
<dbReference type="Pfam" id="PF14523">
    <property type="entry name" value="Syntaxin_2"/>
    <property type="match status" value="1"/>
</dbReference>
<dbReference type="GO" id="GO:0000149">
    <property type="term" value="F:SNARE binding"/>
    <property type="evidence" value="ECO:0007669"/>
    <property type="project" value="TreeGrafter"/>
</dbReference>
<dbReference type="Proteomes" id="UP000716291">
    <property type="component" value="Unassembled WGS sequence"/>
</dbReference>
<dbReference type="InterPro" id="IPR010989">
    <property type="entry name" value="SNARE"/>
</dbReference>
<evidence type="ECO:0000256" key="2">
    <source>
        <dbReference type="SAM" id="Coils"/>
    </source>
</evidence>
<dbReference type="SMART" id="SM00503">
    <property type="entry name" value="SynN"/>
    <property type="match status" value="1"/>
</dbReference>
<evidence type="ECO:0000313" key="7">
    <source>
        <dbReference type="Proteomes" id="UP000716291"/>
    </source>
</evidence>
<dbReference type="GO" id="GO:0012505">
    <property type="term" value="C:endomembrane system"/>
    <property type="evidence" value="ECO:0007669"/>
    <property type="project" value="TreeGrafter"/>
</dbReference>
<feature type="compositionally biased region" description="Polar residues" evidence="3">
    <location>
        <begin position="1"/>
        <end position="22"/>
    </location>
</feature>
<feature type="transmembrane region" description="Helical" evidence="4">
    <location>
        <begin position="260"/>
        <end position="280"/>
    </location>
</feature>
<accession>A0A9P6XI21</accession>
<dbReference type="GO" id="GO:0006896">
    <property type="term" value="P:Golgi to vacuole transport"/>
    <property type="evidence" value="ECO:0007669"/>
    <property type="project" value="TreeGrafter"/>
</dbReference>
<dbReference type="Pfam" id="PF05739">
    <property type="entry name" value="SNARE"/>
    <property type="match status" value="1"/>
</dbReference>
<dbReference type="Gene3D" id="1.20.58.70">
    <property type="match status" value="1"/>
</dbReference>
<dbReference type="AlphaFoldDB" id="A0A9P6XI21"/>
<evidence type="ECO:0000256" key="4">
    <source>
        <dbReference type="SAM" id="Phobius"/>
    </source>
</evidence>
<comment type="similarity">
    <text evidence="1">Belongs to the syntaxin family.</text>
</comment>
<organism evidence="6 7">
    <name type="scientific">Rhizopus oryzae</name>
    <name type="common">Mucormycosis agent</name>
    <name type="synonym">Rhizopus arrhizus var. delemar</name>
    <dbReference type="NCBI Taxonomy" id="64495"/>
    <lineage>
        <taxon>Eukaryota</taxon>
        <taxon>Fungi</taxon>
        <taxon>Fungi incertae sedis</taxon>
        <taxon>Mucoromycota</taxon>
        <taxon>Mucoromycotina</taxon>
        <taxon>Mucoromycetes</taxon>
        <taxon>Mucorales</taxon>
        <taxon>Mucorineae</taxon>
        <taxon>Rhizopodaceae</taxon>
        <taxon>Rhizopus</taxon>
    </lineage>
</organism>
<dbReference type="EMBL" id="JAANQT010000158">
    <property type="protein sequence ID" value="KAG1313848.1"/>
    <property type="molecule type" value="Genomic_DNA"/>
</dbReference>
<sequence>MSFNDLEQGFGVSSSPNRNNRAQGDESDLEYKKLTQTVSQQVFHINGNITSIEKLVGFLGTSKDTPYVRNKLHDVTEGTRELIKNTTNDIKLLSQYQTNKSNKSRQRKLEQQKLSKDFQKVLSEFQKIQRISVSKQREYVDKQKANTTALQMENEQEQQQMQLLQVEDTQRRNQLEALDNEIEYNETLISERETEIQGIEQGITELSEIFRDLGMLVNEQESGIESIYGNVLNISHNTKQAADELTVANRHQKRARKNMCCFLLIITVVGCVLALIIVVAK</sequence>
<dbReference type="GO" id="GO:0005484">
    <property type="term" value="F:SNAP receptor activity"/>
    <property type="evidence" value="ECO:0007669"/>
    <property type="project" value="TreeGrafter"/>
</dbReference>
<dbReference type="GO" id="GO:0006886">
    <property type="term" value="P:intracellular protein transport"/>
    <property type="evidence" value="ECO:0007669"/>
    <property type="project" value="TreeGrafter"/>
</dbReference>
<dbReference type="InterPro" id="IPR000727">
    <property type="entry name" value="T_SNARE_dom"/>
</dbReference>
<dbReference type="PANTHER" id="PTHR19957:SF38">
    <property type="entry name" value="LD27581P"/>
    <property type="match status" value="1"/>
</dbReference>
<keyword evidence="2" id="KW-0175">Coiled coil</keyword>
<keyword evidence="7" id="KW-1185">Reference proteome</keyword>
<evidence type="ECO:0000259" key="5">
    <source>
        <dbReference type="PROSITE" id="PS50192"/>
    </source>
</evidence>
<dbReference type="SUPFAM" id="SSF47661">
    <property type="entry name" value="t-snare proteins"/>
    <property type="match status" value="1"/>
</dbReference>
<dbReference type="GO" id="GO:0006906">
    <property type="term" value="P:vesicle fusion"/>
    <property type="evidence" value="ECO:0007669"/>
    <property type="project" value="TreeGrafter"/>
</dbReference>
<name>A0A9P6XI21_RHIOR</name>
<dbReference type="InterPro" id="IPR045242">
    <property type="entry name" value="Syntaxin"/>
</dbReference>
<reference evidence="6" key="1">
    <citation type="journal article" date="2020" name="Microb. Genom.">
        <title>Genetic diversity of clinical and environmental Mucorales isolates obtained from an investigation of mucormycosis cases among solid organ transplant recipients.</title>
        <authorList>
            <person name="Nguyen M.H."/>
            <person name="Kaul D."/>
            <person name="Muto C."/>
            <person name="Cheng S.J."/>
            <person name="Richter R.A."/>
            <person name="Bruno V.M."/>
            <person name="Liu G."/>
            <person name="Beyhan S."/>
            <person name="Sundermann A.J."/>
            <person name="Mounaud S."/>
            <person name="Pasculle A.W."/>
            <person name="Nierman W.C."/>
            <person name="Driscoll E."/>
            <person name="Cumbie R."/>
            <person name="Clancy C.J."/>
            <person name="Dupont C.L."/>
        </authorList>
    </citation>
    <scope>NUCLEOTIDE SEQUENCE</scope>
    <source>
        <strain evidence="6">GL11</strain>
    </source>
</reference>
<keyword evidence="4" id="KW-1133">Transmembrane helix</keyword>
<dbReference type="CDD" id="cd15840">
    <property type="entry name" value="SNARE_Qa"/>
    <property type="match status" value="1"/>
</dbReference>